<protein>
    <submittedName>
        <fullName evidence="2">Xylose isomerase</fullName>
    </submittedName>
</protein>
<keyword evidence="2" id="KW-0413">Isomerase</keyword>
<dbReference type="STRING" id="1652495.ccrud_11460"/>
<dbReference type="AlphaFoldDB" id="A0A172QVK0"/>
<dbReference type="EMBL" id="CP015622">
    <property type="protein sequence ID" value="ANE04753.1"/>
    <property type="molecule type" value="Genomic_DNA"/>
</dbReference>
<dbReference type="InterPro" id="IPR050312">
    <property type="entry name" value="IolE/XylAMocC-like"/>
</dbReference>
<dbReference type="OrthoDB" id="9815124at2"/>
<evidence type="ECO:0000259" key="1">
    <source>
        <dbReference type="Pfam" id="PF01261"/>
    </source>
</evidence>
<dbReference type="PANTHER" id="PTHR12110">
    <property type="entry name" value="HYDROXYPYRUVATE ISOMERASE"/>
    <property type="match status" value="1"/>
</dbReference>
<name>A0A172QVK0_9CORY</name>
<dbReference type="GO" id="GO:0016853">
    <property type="term" value="F:isomerase activity"/>
    <property type="evidence" value="ECO:0007669"/>
    <property type="project" value="UniProtKB-KW"/>
</dbReference>
<sequence>MFTITGFADEIAHDLDEQISLLSKLKINHVEFRSAWGTKVLDLSEEQLTEAKSKLDAAGISLSAVGSDLGKINITDPFEDHLERARHGVEVAQFFGTKYIRMFSFFIAEDENPDKYRDEVLSRTLAMVELAEAGGITLLHENEKGIYGDSPQRVKDLITSIDSPNYRAIYDAANYVQTGFQPFNEAWPIVKDYVDYVHIKDATIPDQENPIGIIKPAGQGDGQYPELLAALHAAGYNGFVSIEPHLGDFDEFGGLCGPELWSSAHDALTDILNTLSADFN</sequence>
<evidence type="ECO:0000313" key="2">
    <source>
        <dbReference type="EMBL" id="ANE04753.1"/>
    </source>
</evidence>
<accession>A0A172QVK0</accession>
<dbReference type="KEGG" id="ccjz:ccrud_11460"/>
<reference evidence="2 3" key="1">
    <citation type="submission" date="2016-05" db="EMBL/GenBank/DDBJ databases">
        <title>Complete genome sequence of Corynebacterium crudilactis, a new Corynebacterium species isolated from raw cow's milk.</title>
        <authorList>
            <person name="Christian R."/>
            <person name="Zimmermann J."/>
            <person name="Lipski A."/>
            <person name="Kalinowski J."/>
        </authorList>
    </citation>
    <scope>NUCLEOTIDE SEQUENCE [LARGE SCALE GENOMIC DNA]</scope>
    <source>
        <strain evidence="2 3">JZ16</strain>
    </source>
</reference>
<dbReference type="Proteomes" id="UP000076929">
    <property type="component" value="Chromosome"/>
</dbReference>
<dbReference type="Pfam" id="PF01261">
    <property type="entry name" value="AP_endonuc_2"/>
    <property type="match status" value="1"/>
</dbReference>
<gene>
    <name evidence="2" type="ORF">ccrud_11460</name>
</gene>
<keyword evidence="3" id="KW-1185">Reference proteome</keyword>
<dbReference type="InterPro" id="IPR013022">
    <property type="entry name" value="Xyl_isomerase-like_TIM-brl"/>
</dbReference>
<dbReference type="RefSeq" id="WP_066567785.1">
    <property type="nucleotide sequence ID" value="NZ_CP015622.1"/>
</dbReference>
<proteinExistence type="predicted"/>
<evidence type="ECO:0000313" key="3">
    <source>
        <dbReference type="Proteomes" id="UP000076929"/>
    </source>
</evidence>
<dbReference type="PANTHER" id="PTHR12110:SF41">
    <property type="entry name" value="INOSOSE DEHYDRATASE"/>
    <property type="match status" value="1"/>
</dbReference>
<feature type="domain" description="Xylose isomerase-like TIM barrel" evidence="1">
    <location>
        <begin position="21"/>
        <end position="245"/>
    </location>
</feature>
<dbReference type="InterPro" id="IPR036237">
    <property type="entry name" value="Xyl_isomerase-like_sf"/>
</dbReference>
<dbReference type="Gene3D" id="3.20.20.150">
    <property type="entry name" value="Divalent-metal-dependent TIM barrel enzymes"/>
    <property type="match status" value="1"/>
</dbReference>
<dbReference type="SUPFAM" id="SSF51658">
    <property type="entry name" value="Xylose isomerase-like"/>
    <property type="match status" value="1"/>
</dbReference>
<organism evidence="2 3">
    <name type="scientific">Corynebacterium crudilactis</name>
    <dbReference type="NCBI Taxonomy" id="1652495"/>
    <lineage>
        <taxon>Bacteria</taxon>
        <taxon>Bacillati</taxon>
        <taxon>Actinomycetota</taxon>
        <taxon>Actinomycetes</taxon>
        <taxon>Mycobacteriales</taxon>
        <taxon>Corynebacteriaceae</taxon>
        <taxon>Corynebacterium</taxon>
    </lineage>
</organism>